<keyword evidence="4" id="KW-1185">Reference proteome</keyword>
<feature type="domain" description="DUF6604" evidence="2">
    <location>
        <begin position="27"/>
        <end position="249"/>
    </location>
</feature>
<feature type="compositionally biased region" description="Low complexity" evidence="1">
    <location>
        <begin position="357"/>
        <end position="366"/>
    </location>
</feature>
<feature type="region of interest" description="Disordered" evidence="1">
    <location>
        <begin position="336"/>
        <end position="366"/>
    </location>
</feature>
<dbReference type="PANTHER" id="PTHR38795">
    <property type="entry name" value="DUF6604 DOMAIN-CONTAINING PROTEIN"/>
    <property type="match status" value="1"/>
</dbReference>
<organism evidence="3 4">
    <name type="scientific">Catenaria anguillulae PL171</name>
    <dbReference type="NCBI Taxonomy" id="765915"/>
    <lineage>
        <taxon>Eukaryota</taxon>
        <taxon>Fungi</taxon>
        <taxon>Fungi incertae sedis</taxon>
        <taxon>Blastocladiomycota</taxon>
        <taxon>Blastocladiomycetes</taxon>
        <taxon>Blastocladiales</taxon>
        <taxon>Catenariaceae</taxon>
        <taxon>Catenaria</taxon>
    </lineage>
</organism>
<dbReference type="OrthoDB" id="5238236at2759"/>
<proteinExistence type="predicted"/>
<dbReference type="EMBL" id="MCFL01000020">
    <property type="protein sequence ID" value="ORZ35734.1"/>
    <property type="molecule type" value="Genomic_DNA"/>
</dbReference>
<reference evidence="3 4" key="1">
    <citation type="submission" date="2016-07" db="EMBL/GenBank/DDBJ databases">
        <title>Pervasive Adenine N6-methylation of Active Genes in Fungi.</title>
        <authorList>
            <consortium name="DOE Joint Genome Institute"/>
            <person name="Mondo S.J."/>
            <person name="Dannebaum R.O."/>
            <person name="Kuo R.C."/>
            <person name="Labutti K."/>
            <person name="Haridas S."/>
            <person name="Kuo A."/>
            <person name="Salamov A."/>
            <person name="Ahrendt S.R."/>
            <person name="Lipzen A."/>
            <person name="Sullivan W."/>
            <person name="Andreopoulos W.B."/>
            <person name="Clum A."/>
            <person name="Lindquist E."/>
            <person name="Daum C."/>
            <person name="Ramamoorthy G.K."/>
            <person name="Gryganskyi A."/>
            <person name="Culley D."/>
            <person name="Magnuson J.K."/>
            <person name="James T.Y."/>
            <person name="O'Malley M.A."/>
            <person name="Stajich J.E."/>
            <person name="Spatafora J.W."/>
            <person name="Visel A."/>
            <person name="Grigoriev I.V."/>
        </authorList>
    </citation>
    <scope>NUCLEOTIDE SEQUENCE [LARGE SCALE GENOMIC DNA]</scope>
    <source>
        <strain evidence="3 4">PL171</strain>
    </source>
</reference>
<gene>
    <name evidence="3" type="ORF">BCR44DRAFT_1106273</name>
</gene>
<feature type="compositionally biased region" description="Low complexity" evidence="1">
    <location>
        <begin position="62"/>
        <end position="81"/>
    </location>
</feature>
<dbReference type="PANTHER" id="PTHR38795:SF1">
    <property type="entry name" value="DUF6604 DOMAIN-CONTAINING PROTEIN"/>
    <property type="match status" value="1"/>
</dbReference>
<dbReference type="AlphaFoldDB" id="A0A1Y2HP44"/>
<accession>A0A1Y2HP44</accession>
<comment type="caution">
    <text evidence="3">The sequence shown here is derived from an EMBL/GenBank/DDBJ whole genome shotgun (WGS) entry which is preliminary data.</text>
</comment>
<evidence type="ECO:0000256" key="1">
    <source>
        <dbReference type="SAM" id="MobiDB-lite"/>
    </source>
</evidence>
<evidence type="ECO:0000313" key="3">
    <source>
        <dbReference type="EMBL" id="ORZ35734.1"/>
    </source>
</evidence>
<evidence type="ECO:0000313" key="4">
    <source>
        <dbReference type="Proteomes" id="UP000193411"/>
    </source>
</evidence>
<dbReference type="Pfam" id="PF20253">
    <property type="entry name" value="DUF6604"/>
    <property type="match status" value="1"/>
</dbReference>
<evidence type="ECO:0000259" key="2">
    <source>
        <dbReference type="Pfam" id="PF20253"/>
    </source>
</evidence>
<name>A0A1Y2HP44_9FUNG</name>
<dbReference type="Proteomes" id="UP000193411">
    <property type="component" value="Unassembled WGS sequence"/>
</dbReference>
<dbReference type="InterPro" id="IPR046539">
    <property type="entry name" value="DUF6604"/>
</dbReference>
<feature type="region of interest" description="Disordered" evidence="1">
    <location>
        <begin position="62"/>
        <end position="120"/>
    </location>
</feature>
<sequence>MSKGCKRPKHKMTTAAPLPSHLFDAYKRYKMHTARLASWLGAMSDSLGYNFADIPSAKAPAAAASTTPDPAPAAAATATGRAKGKARQKAAAAAAAPPALPSPLPSNNHSNDDDTSTPTTIMTTRDFITLAQFISAKDPPVTVPARVIDWACRAIQSRRVCAAWFNAVQDASAATDASNQTHAHFIGVLEQVVGILAPRVGGATKPDRAAEGLKEDVRMSGVELLASRFAALAVDDEAGDENGDDADGDEDGEWAAVFAMVQETLMGKKVQSGGKKGGKVKAVKVAAKRSRPNLLLQLRRAASTRSSTRTTRKCSLRTSICCASSNRCVTLSKTCGRSTRGRKSSSRWQAQRPRPPSTRCRSSSMPCLPRTQSWQRIMQGMPGWCLIACVRFATIRRCPRTSRAATWSTSKCGTWPSLPTCP</sequence>
<protein>
    <recommendedName>
        <fullName evidence="2">DUF6604 domain-containing protein</fullName>
    </recommendedName>
</protein>